<keyword evidence="2" id="KW-1185">Reference proteome</keyword>
<name>A0A291IRN6_9MOLU</name>
<gene>
    <name evidence="1" type="ORF">CP520_01210</name>
</gene>
<dbReference type="PROSITE" id="PS51257">
    <property type="entry name" value="PROKAR_LIPOPROTEIN"/>
    <property type="match status" value="1"/>
</dbReference>
<evidence type="ECO:0000313" key="2">
    <source>
        <dbReference type="Proteomes" id="UP000232227"/>
    </source>
</evidence>
<evidence type="ECO:0000313" key="1">
    <source>
        <dbReference type="EMBL" id="ATG97376.1"/>
    </source>
</evidence>
<organism evidence="1 2">
    <name type="scientific">Mesoplasma lactucae ATCC 49193</name>
    <dbReference type="NCBI Taxonomy" id="81460"/>
    <lineage>
        <taxon>Bacteria</taxon>
        <taxon>Bacillati</taxon>
        <taxon>Mycoplasmatota</taxon>
        <taxon>Mollicutes</taxon>
        <taxon>Entomoplasmatales</taxon>
        <taxon>Entomoplasmataceae</taxon>
        <taxon>Mesoplasma</taxon>
    </lineage>
</organism>
<proteinExistence type="predicted"/>
<dbReference type="OrthoDB" id="390351at2"/>
<dbReference type="Proteomes" id="UP000232227">
    <property type="component" value="Chromosome"/>
</dbReference>
<dbReference type="RefSeq" id="WP_096862664.1">
    <property type="nucleotide sequence ID" value="NZ_CP023668.1"/>
</dbReference>
<sequence>MQTKRDYANSYKTMMTIGYAFAIVACVGCGLLFLSFLFQTLGGYYYTEDGIILMVCAIIPFAWAIPMTLRMNNKRRASEPSKCLALGICSIIFLGLVSGIFVTIAHTYYNKWQTAPPDFGNFSQVNVDIESKD</sequence>
<protein>
    <submittedName>
        <fullName evidence="1">Uncharacterized protein</fullName>
    </submittedName>
</protein>
<accession>A0A291IRN6</accession>
<dbReference type="EMBL" id="CP023668">
    <property type="protein sequence ID" value="ATG97376.1"/>
    <property type="molecule type" value="Genomic_DNA"/>
</dbReference>
<dbReference type="AlphaFoldDB" id="A0A291IRN6"/>
<reference evidence="1 2" key="1">
    <citation type="submission" date="2017-09" db="EMBL/GenBank/DDBJ databases">
        <title>SPAdes assembly of the Mesoplasma lactucae genome.</title>
        <authorList>
            <person name="Knight T.F."/>
            <person name="Rubinstein R."/>
            <person name="Citino T."/>
        </authorList>
    </citation>
    <scope>NUCLEOTIDE SEQUENCE [LARGE SCALE GENOMIC DNA]</scope>
    <source>
        <strain evidence="1 2">831-C4</strain>
    </source>
</reference>
<dbReference type="KEGG" id="mlac:CP520_01210"/>